<evidence type="ECO:0000256" key="7">
    <source>
        <dbReference type="PROSITE-ProRule" id="PRU01373"/>
    </source>
</evidence>
<evidence type="ECO:0000313" key="10">
    <source>
        <dbReference type="EMBL" id="MBB5046426.1"/>
    </source>
</evidence>
<feature type="compositionally biased region" description="Low complexity" evidence="8">
    <location>
        <begin position="269"/>
        <end position="286"/>
    </location>
</feature>
<comment type="caution">
    <text evidence="10">The sequence shown here is derived from an EMBL/GenBank/DDBJ whole genome shotgun (WGS) entry which is preliminary data.</text>
</comment>
<name>A0A7W7Z1X8_9BRAD</name>
<sequence>MTAGLLVGGSAEATALFWPDSDSADYIYSEPAPPPPPKRRLKPLRPAEFKREKPETETRKPQGPLVIAISIDRQQLKLYDANGLFAESPVSTGMRGHATPMGVFSVIQKNKWHRSNIYSGAPMPYMQRVTWSGIAMHAGALPGYPASHGCIRMPTNFATKMWGWTRMGARVVIAPGDLAPERFAHPLLIAQKPVPAPAAALPAPVTVGKSDKDASVAAPVATPALSMAELRSTLASDKPAVTSPSVVSPPVVSPPLGQRRTADASRVLASPAASDAAPQPAVAPAAEKSADKPIETTESVAAPAAAPDVSKADAAKDLPKDQGRATDAGAAKPDQAQPAKRSGPIAVFVSRKDGKLYVRQNFAPLFDAPIEIAAGDRPLGTHIFTARLDKGDANAITWSVVSLPSVSRRADTVADDGAARRRKSVGAIEVKSVPLPNSAAEALDRLKIPPDTLARIAESLSTGSSIIVSDQGVASGETGEGTDFIVPLR</sequence>
<keyword evidence="11" id="KW-1185">Reference proteome</keyword>
<dbReference type="UniPathway" id="UPA00219"/>
<evidence type="ECO:0000259" key="9">
    <source>
        <dbReference type="PROSITE" id="PS52029"/>
    </source>
</evidence>
<dbReference type="NCBIfam" id="NF004785">
    <property type="entry name" value="PRK06132.1-2"/>
    <property type="match status" value="1"/>
</dbReference>
<dbReference type="Proteomes" id="UP000542353">
    <property type="component" value="Unassembled WGS sequence"/>
</dbReference>
<dbReference type="InterPro" id="IPR016915">
    <property type="entry name" value="UCP029342"/>
</dbReference>
<feature type="active site" description="Nucleophile" evidence="7">
    <location>
        <position position="150"/>
    </location>
</feature>
<dbReference type="Pfam" id="PF03734">
    <property type="entry name" value="YkuD"/>
    <property type="match status" value="1"/>
</dbReference>
<dbReference type="FunFam" id="2.40.440.10:FF:000006">
    <property type="entry name" value="L,D-transpeptidase catalytic domain"/>
    <property type="match status" value="1"/>
</dbReference>
<organism evidence="10 11">
    <name type="scientific">Rhodopseudomonas rhenobacensis</name>
    <dbReference type="NCBI Taxonomy" id="87461"/>
    <lineage>
        <taxon>Bacteria</taxon>
        <taxon>Pseudomonadati</taxon>
        <taxon>Pseudomonadota</taxon>
        <taxon>Alphaproteobacteria</taxon>
        <taxon>Hyphomicrobiales</taxon>
        <taxon>Nitrobacteraceae</taxon>
        <taxon>Rhodopseudomonas</taxon>
    </lineage>
</organism>
<feature type="domain" description="L,D-TPase catalytic" evidence="9">
    <location>
        <begin position="65"/>
        <end position="174"/>
    </location>
</feature>
<dbReference type="PROSITE" id="PS52029">
    <property type="entry name" value="LD_TPASE"/>
    <property type="match status" value="1"/>
</dbReference>
<dbReference type="GO" id="GO:0005576">
    <property type="term" value="C:extracellular region"/>
    <property type="evidence" value="ECO:0007669"/>
    <property type="project" value="TreeGrafter"/>
</dbReference>
<keyword evidence="5 7" id="KW-0573">Peptidoglycan synthesis</keyword>
<keyword evidence="4 7" id="KW-0133">Cell shape</keyword>
<protein>
    <recommendedName>
        <fullName evidence="9">L,D-TPase catalytic domain-containing protein</fullName>
    </recommendedName>
</protein>
<evidence type="ECO:0000256" key="6">
    <source>
        <dbReference type="ARBA" id="ARBA00023316"/>
    </source>
</evidence>
<dbReference type="EMBL" id="JACHIH010000004">
    <property type="protein sequence ID" value="MBB5046426.1"/>
    <property type="molecule type" value="Genomic_DNA"/>
</dbReference>
<feature type="compositionally biased region" description="Basic and acidic residues" evidence="8">
    <location>
        <begin position="45"/>
        <end position="60"/>
    </location>
</feature>
<evidence type="ECO:0000256" key="1">
    <source>
        <dbReference type="ARBA" id="ARBA00004752"/>
    </source>
</evidence>
<dbReference type="GO" id="GO:0071972">
    <property type="term" value="F:peptidoglycan L,D-transpeptidase activity"/>
    <property type="evidence" value="ECO:0007669"/>
    <property type="project" value="TreeGrafter"/>
</dbReference>
<gene>
    <name evidence="10" type="ORF">HNR60_001171</name>
</gene>
<comment type="pathway">
    <text evidence="1 7">Cell wall biogenesis; peptidoglycan biosynthesis.</text>
</comment>
<dbReference type="GO" id="GO:0008360">
    <property type="term" value="P:regulation of cell shape"/>
    <property type="evidence" value="ECO:0007669"/>
    <property type="project" value="UniProtKB-UniRule"/>
</dbReference>
<feature type="region of interest" description="Disordered" evidence="8">
    <location>
        <begin position="27"/>
        <end position="61"/>
    </location>
</feature>
<evidence type="ECO:0000256" key="3">
    <source>
        <dbReference type="ARBA" id="ARBA00022679"/>
    </source>
</evidence>
<feature type="compositionally biased region" description="Basic and acidic residues" evidence="8">
    <location>
        <begin position="310"/>
        <end position="324"/>
    </location>
</feature>
<dbReference type="GO" id="GO:0071555">
    <property type="term" value="P:cell wall organization"/>
    <property type="evidence" value="ECO:0007669"/>
    <property type="project" value="UniProtKB-UniRule"/>
</dbReference>
<dbReference type="SUPFAM" id="SSF141523">
    <property type="entry name" value="L,D-transpeptidase catalytic domain-like"/>
    <property type="match status" value="1"/>
</dbReference>
<keyword evidence="6 7" id="KW-0961">Cell wall biogenesis/degradation</keyword>
<feature type="compositionally biased region" description="Low complexity" evidence="8">
    <location>
        <begin position="299"/>
        <end position="309"/>
    </location>
</feature>
<keyword evidence="3" id="KW-0808">Transferase</keyword>
<dbReference type="InterPro" id="IPR038063">
    <property type="entry name" value="Transpep_catalytic_dom"/>
</dbReference>
<dbReference type="CDD" id="cd16913">
    <property type="entry name" value="YkuD_like"/>
    <property type="match status" value="1"/>
</dbReference>
<evidence type="ECO:0000256" key="4">
    <source>
        <dbReference type="ARBA" id="ARBA00022960"/>
    </source>
</evidence>
<evidence type="ECO:0000256" key="5">
    <source>
        <dbReference type="ARBA" id="ARBA00022984"/>
    </source>
</evidence>
<dbReference type="GO" id="GO:0018104">
    <property type="term" value="P:peptidoglycan-protein cross-linking"/>
    <property type="evidence" value="ECO:0007669"/>
    <property type="project" value="TreeGrafter"/>
</dbReference>
<feature type="region of interest" description="Disordered" evidence="8">
    <location>
        <begin position="236"/>
        <end position="345"/>
    </location>
</feature>
<dbReference type="InterPro" id="IPR005490">
    <property type="entry name" value="LD_TPept_cat_dom"/>
</dbReference>
<dbReference type="PANTHER" id="PTHR30582:SF2">
    <property type="entry name" value="L,D-TRANSPEPTIDASE YCIB-RELATED"/>
    <property type="match status" value="1"/>
</dbReference>
<comment type="similarity">
    <text evidence="2">Belongs to the YkuD family.</text>
</comment>
<dbReference type="PANTHER" id="PTHR30582">
    <property type="entry name" value="L,D-TRANSPEPTIDASE"/>
    <property type="match status" value="1"/>
</dbReference>
<evidence type="ECO:0000256" key="8">
    <source>
        <dbReference type="SAM" id="MobiDB-lite"/>
    </source>
</evidence>
<reference evidence="10 11" key="1">
    <citation type="submission" date="2020-08" db="EMBL/GenBank/DDBJ databases">
        <title>Genomic Encyclopedia of Type Strains, Phase IV (KMG-IV): sequencing the most valuable type-strain genomes for metagenomic binning, comparative biology and taxonomic classification.</title>
        <authorList>
            <person name="Goeker M."/>
        </authorList>
    </citation>
    <scope>NUCLEOTIDE SEQUENCE [LARGE SCALE GENOMIC DNA]</scope>
    <source>
        <strain evidence="10 11">DSM 12706</strain>
    </source>
</reference>
<dbReference type="GO" id="GO:0016740">
    <property type="term" value="F:transferase activity"/>
    <property type="evidence" value="ECO:0007669"/>
    <property type="project" value="UniProtKB-KW"/>
</dbReference>
<accession>A0A7W7Z1X8</accession>
<dbReference type="InterPro" id="IPR050979">
    <property type="entry name" value="LD-transpeptidase"/>
</dbReference>
<evidence type="ECO:0000313" key="11">
    <source>
        <dbReference type="Proteomes" id="UP000542353"/>
    </source>
</evidence>
<proteinExistence type="inferred from homology"/>
<dbReference type="AlphaFoldDB" id="A0A7W7Z1X8"/>
<dbReference type="PIRSF" id="PIRSF029342">
    <property type="entry name" value="UCP029342_ErfK/YbiS/YcfS/YnhG"/>
    <property type="match status" value="1"/>
</dbReference>
<evidence type="ECO:0000256" key="2">
    <source>
        <dbReference type="ARBA" id="ARBA00005992"/>
    </source>
</evidence>
<feature type="active site" description="Proton donor/acceptor" evidence="7">
    <location>
        <position position="137"/>
    </location>
</feature>
<dbReference type="Gene3D" id="2.40.440.10">
    <property type="entry name" value="L,D-transpeptidase catalytic domain-like"/>
    <property type="match status" value="1"/>
</dbReference>